<evidence type="ECO:0000313" key="4">
    <source>
        <dbReference type="EMBL" id="MDQ0393773.1"/>
    </source>
</evidence>
<dbReference type="Proteomes" id="UP001237448">
    <property type="component" value="Unassembled WGS sequence"/>
</dbReference>
<evidence type="ECO:0000259" key="3">
    <source>
        <dbReference type="PROSITE" id="PS01124"/>
    </source>
</evidence>
<proteinExistence type="predicted"/>
<dbReference type="PANTHER" id="PTHR43436:SF1">
    <property type="entry name" value="TRANSCRIPTIONAL REGULATORY PROTEIN"/>
    <property type="match status" value="1"/>
</dbReference>
<evidence type="ECO:0000313" key="5">
    <source>
        <dbReference type="Proteomes" id="UP001237448"/>
    </source>
</evidence>
<dbReference type="RefSeq" id="WP_307429612.1">
    <property type="nucleotide sequence ID" value="NZ_JAUSVK010000001.1"/>
</dbReference>
<sequence>MQDMLNQMRDRVLRHADPMRRETAIPRLGIGVLRQHSVPATTMCGPGICLVLQGAKQMLVGTKLLRYSAGSCFASLIELPTTRIVFETEGRKPYVATSLTIDPALCLAVLSDLPAAPSNKTVPAYNVTTVSRELLAAWDHHLALLDMPNDIPALAAPRERELVYRLLQSSHGPLLRQIARDEGKLAQVRRSIDWMRHHFAQPLPMKELAEIAGMSVPSFNRHFRAATSTSPLQYQKTLRLQAARRLLATDADAAHAAYAVGYESASQFSREYSRLFGQPPKQHASQLRANIGEISNIMI</sequence>
<dbReference type="InterPro" id="IPR009594">
    <property type="entry name" value="Tscrpt_reg_HTH_AraC_N"/>
</dbReference>
<keyword evidence="2" id="KW-0804">Transcription</keyword>
<evidence type="ECO:0000256" key="1">
    <source>
        <dbReference type="ARBA" id="ARBA00023015"/>
    </source>
</evidence>
<dbReference type="Pfam" id="PF06719">
    <property type="entry name" value="AraC_N"/>
    <property type="match status" value="1"/>
</dbReference>
<keyword evidence="1" id="KW-0805">Transcription regulation</keyword>
<dbReference type="InterPro" id="IPR009057">
    <property type="entry name" value="Homeodomain-like_sf"/>
</dbReference>
<organism evidence="4 5">
    <name type="scientific">Labrys monachus</name>
    <dbReference type="NCBI Taxonomy" id="217067"/>
    <lineage>
        <taxon>Bacteria</taxon>
        <taxon>Pseudomonadati</taxon>
        <taxon>Pseudomonadota</taxon>
        <taxon>Alphaproteobacteria</taxon>
        <taxon>Hyphomicrobiales</taxon>
        <taxon>Xanthobacteraceae</taxon>
        <taxon>Labrys</taxon>
    </lineage>
</organism>
<dbReference type="PROSITE" id="PS01124">
    <property type="entry name" value="HTH_ARAC_FAMILY_2"/>
    <property type="match status" value="1"/>
</dbReference>
<protein>
    <submittedName>
        <fullName evidence="4">AraC-like DNA-binding protein</fullName>
    </submittedName>
</protein>
<dbReference type="InterPro" id="IPR018060">
    <property type="entry name" value="HTH_AraC"/>
</dbReference>
<feature type="domain" description="HTH araC/xylS-type" evidence="3">
    <location>
        <begin position="189"/>
        <end position="286"/>
    </location>
</feature>
<name>A0ABU0FGM7_9HYPH</name>
<keyword evidence="5" id="KW-1185">Reference proteome</keyword>
<dbReference type="Gene3D" id="1.10.10.60">
    <property type="entry name" value="Homeodomain-like"/>
    <property type="match status" value="2"/>
</dbReference>
<dbReference type="EMBL" id="JAUSVK010000001">
    <property type="protein sequence ID" value="MDQ0393773.1"/>
    <property type="molecule type" value="Genomic_DNA"/>
</dbReference>
<accession>A0ABU0FGM7</accession>
<dbReference type="SUPFAM" id="SSF46689">
    <property type="entry name" value="Homeodomain-like"/>
    <property type="match status" value="2"/>
</dbReference>
<reference evidence="4 5" key="1">
    <citation type="submission" date="2023-07" db="EMBL/GenBank/DDBJ databases">
        <title>Genomic Encyclopedia of Type Strains, Phase IV (KMG-IV): sequencing the most valuable type-strain genomes for metagenomic binning, comparative biology and taxonomic classification.</title>
        <authorList>
            <person name="Goeker M."/>
        </authorList>
    </citation>
    <scope>NUCLEOTIDE SEQUENCE [LARGE SCALE GENOMIC DNA]</scope>
    <source>
        <strain evidence="4 5">DSM 5896</strain>
    </source>
</reference>
<comment type="caution">
    <text evidence="4">The sequence shown here is derived from an EMBL/GenBank/DDBJ whole genome shotgun (WGS) entry which is preliminary data.</text>
</comment>
<dbReference type="PANTHER" id="PTHR43436">
    <property type="entry name" value="ARAC-FAMILY TRANSCRIPTIONAL REGULATOR"/>
    <property type="match status" value="1"/>
</dbReference>
<gene>
    <name evidence="4" type="ORF">J3R73_003565</name>
</gene>
<dbReference type="Pfam" id="PF12833">
    <property type="entry name" value="HTH_18"/>
    <property type="match status" value="1"/>
</dbReference>
<dbReference type="SMART" id="SM00342">
    <property type="entry name" value="HTH_ARAC"/>
    <property type="match status" value="1"/>
</dbReference>
<evidence type="ECO:0000256" key="2">
    <source>
        <dbReference type="ARBA" id="ARBA00023163"/>
    </source>
</evidence>